<reference evidence="12 13" key="1">
    <citation type="submission" date="2016-01" db="EMBL/GenBank/DDBJ databases">
        <authorList>
            <person name="Oliw E.H."/>
        </authorList>
    </citation>
    <scope>NUCLEOTIDE SEQUENCE [LARGE SCALE GENOMIC DNA]</scope>
    <source>
        <strain evidence="12 13">CMW7756B</strain>
    </source>
</reference>
<keyword evidence="5" id="KW-0863">Zinc-finger</keyword>
<evidence type="ECO:0000256" key="6">
    <source>
        <dbReference type="ARBA" id="ARBA00022833"/>
    </source>
</evidence>
<dbReference type="UniPathway" id="UPA00335"/>
<dbReference type="Pfam" id="PF17788">
    <property type="entry name" value="HypF_C"/>
    <property type="match status" value="1"/>
</dbReference>
<evidence type="ECO:0000313" key="13">
    <source>
        <dbReference type="Proteomes" id="UP000070226"/>
    </source>
</evidence>
<dbReference type="InterPro" id="IPR055128">
    <property type="entry name" value="HypF_C_2"/>
</dbReference>
<dbReference type="GO" id="GO:0016743">
    <property type="term" value="F:carboxyl- or carbamoyltransferase activity"/>
    <property type="evidence" value="ECO:0007669"/>
    <property type="project" value="UniProtKB-UniRule"/>
</dbReference>
<comment type="catalytic activity">
    <reaction evidence="7">
        <text>C-terminal L-cysteinyl-[HypE protein] + carbamoyl phosphate + ATP + H2O = C-terminal S-carboxamide-L-cysteinyl-[HypE protein] + AMP + phosphate + diphosphate + H(+)</text>
        <dbReference type="Rhea" id="RHEA:55636"/>
        <dbReference type="Rhea" id="RHEA-COMP:14247"/>
        <dbReference type="Rhea" id="RHEA-COMP:14392"/>
        <dbReference type="ChEBI" id="CHEBI:15377"/>
        <dbReference type="ChEBI" id="CHEBI:15378"/>
        <dbReference type="ChEBI" id="CHEBI:30616"/>
        <dbReference type="ChEBI" id="CHEBI:33019"/>
        <dbReference type="ChEBI" id="CHEBI:43474"/>
        <dbReference type="ChEBI" id="CHEBI:58228"/>
        <dbReference type="ChEBI" id="CHEBI:76913"/>
        <dbReference type="ChEBI" id="CHEBI:139126"/>
        <dbReference type="ChEBI" id="CHEBI:456215"/>
    </reaction>
</comment>
<dbReference type="GO" id="GO:0016874">
    <property type="term" value="F:ligase activity"/>
    <property type="evidence" value="ECO:0007669"/>
    <property type="project" value="UniProtKB-UniRule"/>
</dbReference>
<dbReference type="PATRIC" id="fig|39777.7.peg.234"/>
<evidence type="ECO:0000313" key="12">
    <source>
        <dbReference type="EMBL" id="KXA65472.1"/>
    </source>
</evidence>
<comment type="similarity">
    <text evidence="2 8">Belongs to the carbamoyltransferase HypF family.</text>
</comment>
<dbReference type="Gene3D" id="3.30.420.40">
    <property type="match status" value="1"/>
</dbReference>
<keyword evidence="9" id="KW-0378">Hydrolase</keyword>
<comment type="catalytic activity">
    <reaction evidence="9">
        <text>an acyl phosphate + H2O = a carboxylate + phosphate + H(+)</text>
        <dbReference type="Rhea" id="RHEA:14965"/>
        <dbReference type="ChEBI" id="CHEBI:15377"/>
        <dbReference type="ChEBI" id="CHEBI:15378"/>
        <dbReference type="ChEBI" id="CHEBI:29067"/>
        <dbReference type="ChEBI" id="CHEBI:43474"/>
        <dbReference type="ChEBI" id="CHEBI:59918"/>
        <dbReference type="EC" id="3.6.1.7"/>
    </reaction>
</comment>
<dbReference type="GO" id="GO:0003725">
    <property type="term" value="F:double-stranded RNA binding"/>
    <property type="evidence" value="ECO:0007669"/>
    <property type="project" value="InterPro"/>
</dbReference>
<dbReference type="Proteomes" id="UP000070226">
    <property type="component" value="Unassembled WGS sequence"/>
</dbReference>
<dbReference type="Pfam" id="PF07503">
    <property type="entry name" value="zf-HYPF"/>
    <property type="match status" value="2"/>
</dbReference>
<dbReference type="GO" id="GO:0003998">
    <property type="term" value="F:acylphosphatase activity"/>
    <property type="evidence" value="ECO:0007669"/>
    <property type="project" value="UniProtKB-EC"/>
</dbReference>
<dbReference type="EMBL" id="LRQT01000004">
    <property type="protein sequence ID" value="KXA65472.1"/>
    <property type="molecule type" value="Genomic_DNA"/>
</dbReference>
<evidence type="ECO:0000256" key="4">
    <source>
        <dbReference type="ARBA" id="ARBA00022723"/>
    </source>
</evidence>
<keyword evidence="3" id="KW-0436">Ligase</keyword>
<gene>
    <name evidence="12" type="ORF">HMPREF3233_00242</name>
</gene>
<evidence type="ECO:0000256" key="1">
    <source>
        <dbReference type="ARBA" id="ARBA00004711"/>
    </source>
</evidence>
<protein>
    <recommendedName>
        <fullName evidence="8">Carbamoyltransferase</fullName>
        <ecNumber evidence="8">6.2.-.-</ecNumber>
    </recommendedName>
</protein>
<evidence type="ECO:0000259" key="10">
    <source>
        <dbReference type="PROSITE" id="PS51160"/>
    </source>
</evidence>
<dbReference type="Pfam" id="PF22521">
    <property type="entry name" value="HypF_C_2"/>
    <property type="match status" value="1"/>
</dbReference>
<dbReference type="InterPro" id="IPR036046">
    <property type="entry name" value="Acylphosphatase-like_dom_sf"/>
</dbReference>
<keyword evidence="4" id="KW-0479">Metal-binding</keyword>
<dbReference type="PROSITE" id="PS51160">
    <property type="entry name" value="ACYLPHOSPHATASE_3"/>
    <property type="match status" value="1"/>
</dbReference>
<dbReference type="InterPro" id="IPR011125">
    <property type="entry name" value="Znf_HypF"/>
</dbReference>
<dbReference type="Pfam" id="PF00708">
    <property type="entry name" value="Acylphosphatase"/>
    <property type="match status" value="1"/>
</dbReference>
<dbReference type="Gene3D" id="3.90.870.50">
    <property type="match status" value="1"/>
</dbReference>
<keyword evidence="6" id="KW-0862">Zinc</keyword>
<keyword evidence="12" id="KW-0808">Transferase</keyword>
<dbReference type="Pfam" id="PF01300">
    <property type="entry name" value="Sua5_yciO_yrdC"/>
    <property type="match status" value="1"/>
</dbReference>
<dbReference type="GO" id="GO:0051604">
    <property type="term" value="P:protein maturation"/>
    <property type="evidence" value="ECO:0007669"/>
    <property type="project" value="TreeGrafter"/>
</dbReference>
<sequence length="765" mass="85407">MDTRLDKKQTIERWGIRFTGIVQGVGFRPLVSMWAHQLGISGFVYNDSSGVYVEAQSDIDTLQLFVDTIQEEQPRLCRITHVSITKIDPSVNDDDKEFVIAQSPVDGTVNTFISADTSPCDDCLAEMKESGRRYDYPFINCTNCGPRYSIIKSMPYDRERTTMSDFTMCEACHEEYVDVNGRRYHAEPNACEQCGPSYQLLDKNGNLCIVDDCFETAIEMISNGAIIALKGIGGYHLVCDATNDKAVQTLRERKHRKDKPFAIMAGSIDIVEDFAVVSDGDLDALSAMARPIVLLEKNDNFHASISELVAPNNHLIGVMLPYAPIHHVLVPHDAKWVMTSGNASGDSVIYDDEKAFLELQTIADYFLTHNRQIYAPVDDSIVSVVEDTPILIRRSRGYIPEPIHCESITDLPILAMGSDLKNTFAINKKQEVLLGPHIGDLASESTHNTFEWTIERYEQLFDVKPKAIVMDKHPSFFSSNYGRQLSKTLNLPAIEVQHHHSHIAAVMAEYDLKYPVLGICFDGTGYGDDDTIWGGEFMLCYGAEYMRVAHIHVAPLPGGEKAVKEPWRQALWYLRNYYGEELPNIYKTWLTTLPKGWQILDKALQSDMSMMMTSSAGRLFDVIGCLLGLGNEHSFDAQIAIALESACANEEGRLLDFNYDGQVLDLVPAVQQIMDGYSQGESVSSLAASFHKTLAIAICEVGADLCERYGIDDVCIGGGVFQNRRLLASLQHKWHHGTLYINKKVPCNDGGLSLGQLWIAHQKNI</sequence>
<dbReference type="STRING" id="39777.B7L28_03090"/>
<proteinExistence type="inferred from homology"/>
<feature type="domain" description="Acylphosphatase-like" evidence="10">
    <location>
        <begin position="13"/>
        <end position="102"/>
    </location>
</feature>
<feature type="domain" description="YrdC-like" evidence="11">
    <location>
        <begin position="211"/>
        <end position="397"/>
    </location>
</feature>
<evidence type="ECO:0000256" key="7">
    <source>
        <dbReference type="ARBA" id="ARBA00048220"/>
    </source>
</evidence>
<dbReference type="SUPFAM" id="SSF54975">
    <property type="entry name" value="Acylphosphatase/BLUF domain-like"/>
    <property type="match status" value="1"/>
</dbReference>
<dbReference type="InterPro" id="IPR017945">
    <property type="entry name" value="DHBP_synth_RibB-like_a/b_dom"/>
</dbReference>
<dbReference type="InterPro" id="IPR041440">
    <property type="entry name" value="HypF_C"/>
</dbReference>
<evidence type="ECO:0000256" key="2">
    <source>
        <dbReference type="ARBA" id="ARBA00008097"/>
    </source>
</evidence>
<organism evidence="12">
    <name type="scientific">Veillonella atypica</name>
    <dbReference type="NCBI Taxonomy" id="39777"/>
    <lineage>
        <taxon>Bacteria</taxon>
        <taxon>Bacillati</taxon>
        <taxon>Bacillota</taxon>
        <taxon>Negativicutes</taxon>
        <taxon>Veillonellales</taxon>
        <taxon>Veillonellaceae</taxon>
        <taxon>Veillonella</taxon>
    </lineage>
</organism>
<evidence type="ECO:0000259" key="11">
    <source>
        <dbReference type="PROSITE" id="PS51163"/>
    </source>
</evidence>
<dbReference type="PANTHER" id="PTHR42959">
    <property type="entry name" value="CARBAMOYLTRANSFERASE"/>
    <property type="match status" value="1"/>
</dbReference>
<comment type="caution">
    <text evidence="12">The sequence shown here is derived from an EMBL/GenBank/DDBJ whole genome shotgun (WGS) entry which is preliminary data.</text>
</comment>
<dbReference type="PANTHER" id="PTHR42959:SF1">
    <property type="entry name" value="CARBAMOYLTRANSFERASE HYPF"/>
    <property type="match status" value="1"/>
</dbReference>
<accession>A0A133S733</accession>
<feature type="active site" evidence="9">
    <location>
        <position position="46"/>
    </location>
</feature>
<dbReference type="InterPro" id="IPR001792">
    <property type="entry name" value="Acylphosphatase-like_dom"/>
</dbReference>
<dbReference type="PROSITE" id="PS51163">
    <property type="entry name" value="YRDC"/>
    <property type="match status" value="1"/>
</dbReference>
<dbReference type="AlphaFoldDB" id="A0A133S733"/>
<evidence type="ECO:0000256" key="3">
    <source>
        <dbReference type="ARBA" id="ARBA00022598"/>
    </source>
</evidence>
<dbReference type="EC" id="6.2.-.-" evidence="8"/>
<dbReference type="RefSeq" id="WP_038125173.1">
    <property type="nucleotide sequence ID" value="NZ_CACRUN010000005.1"/>
</dbReference>
<dbReference type="NCBIfam" id="TIGR00143">
    <property type="entry name" value="hypF"/>
    <property type="match status" value="1"/>
</dbReference>
<evidence type="ECO:0000256" key="8">
    <source>
        <dbReference type="PIRNR" id="PIRNR006256"/>
    </source>
</evidence>
<comment type="pathway">
    <text evidence="1">Protein modification; [NiFe] hydrogenase maturation.</text>
</comment>
<dbReference type="SUPFAM" id="SSF55821">
    <property type="entry name" value="YrdC/RibB"/>
    <property type="match status" value="1"/>
</dbReference>
<evidence type="ECO:0000256" key="9">
    <source>
        <dbReference type="PROSITE-ProRule" id="PRU00520"/>
    </source>
</evidence>
<evidence type="ECO:0000256" key="5">
    <source>
        <dbReference type="ARBA" id="ARBA00022771"/>
    </source>
</evidence>
<dbReference type="Gene3D" id="3.30.420.360">
    <property type="match status" value="1"/>
</dbReference>
<name>A0A133S733_9FIRM</name>
<dbReference type="InterPro" id="IPR006070">
    <property type="entry name" value="Sua5-like_dom"/>
</dbReference>
<feature type="active site" evidence="9">
    <location>
        <position position="28"/>
    </location>
</feature>
<dbReference type="Gene3D" id="3.30.110.120">
    <property type="match status" value="1"/>
</dbReference>
<dbReference type="PIRSF" id="PIRSF006256">
    <property type="entry name" value="CMPcnvr_hdrg_mat"/>
    <property type="match status" value="1"/>
</dbReference>
<dbReference type="InterPro" id="IPR051060">
    <property type="entry name" value="Carbamoyltrans_HypF-like"/>
</dbReference>
<dbReference type="InterPro" id="IPR004421">
    <property type="entry name" value="Carbamoyltransferase_HypF"/>
</dbReference>
<dbReference type="GO" id="GO:0008270">
    <property type="term" value="F:zinc ion binding"/>
    <property type="evidence" value="ECO:0007669"/>
    <property type="project" value="UniProtKB-KW"/>
</dbReference>